<feature type="region of interest" description="Disordered" evidence="11">
    <location>
        <begin position="221"/>
        <end position="315"/>
    </location>
</feature>
<feature type="compositionally biased region" description="Low complexity" evidence="11">
    <location>
        <begin position="251"/>
        <end position="263"/>
    </location>
</feature>
<dbReference type="InterPro" id="IPR036179">
    <property type="entry name" value="Ig-like_dom_sf"/>
</dbReference>
<gene>
    <name evidence="14" type="ORF">MMEN_LOCUS21172</name>
</gene>
<organism evidence="14 15">
    <name type="scientific">Menidia menidia</name>
    <name type="common">Atlantic silverside</name>
    <dbReference type="NCBI Taxonomy" id="238744"/>
    <lineage>
        <taxon>Eukaryota</taxon>
        <taxon>Metazoa</taxon>
        <taxon>Chordata</taxon>
        <taxon>Craniata</taxon>
        <taxon>Vertebrata</taxon>
        <taxon>Euteleostomi</taxon>
        <taxon>Actinopterygii</taxon>
        <taxon>Neopterygii</taxon>
        <taxon>Teleostei</taxon>
        <taxon>Neoteleostei</taxon>
        <taxon>Acanthomorphata</taxon>
        <taxon>Ovalentaria</taxon>
        <taxon>Atherinomorphae</taxon>
        <taxon>Atheriniformes</taxon>
        <taxon>Atherinopsidae</taxon>
        <taxon>Menidiinae</taxon>
        <taxon>Menidia</taxon>
    </lineage>
</organism>
<proteinExistence type="predicted"/>
<keyword evidence="4" id="KW-0732">Signal</keyword>
<dbReference type="GO" id="GO:0042130">
    <property type="term" value="P:negative regulation of T cell proliferation"/>
    <property type="evidence" value="ECO:0007669"/>
    <property type="project" value="TreeGrafter"/>
</dbReference>
<dbReference type="InterPro" id="IPR003599">
    <property type="entry name" value="Ig_sub"/>
</dbReference>
<evidence type="ECO:0000256" key="3">
    <source>
        <dbReference type="ARBA" id="ARBA00022692"/>
    </source>
</evidence>
<evidence type="ECO:0000313" key="14">
    <source>
        <dbReference type="EMBL" id="CAG6020456.1"/>
    </source>
</evidence>
<keyword evidence="5 12" id="KW-1133">Transmembrane helix</keyword>
<dbReference type="Proteomes" id="UP000677803">
    <property type="component" value="Unassembled WGS sequence"/>
</dbReference>
<evidence type="ECO:0000256" key="1">
    <source>
        <dbReference type="ARBA" id="ARBA00004251"/>
    </source>
</evidence>
<keyword evidence="6 12" id="KW-0472">Membrane</keyword>
<name>A0A8S4BX88_9TELE</name>
<keyword evidence="10" id="KW-0393">Immunoglobulin domain</keyword>
<dbReference type="PANTHER" id="PTHR25466">
    <property type="entry name" value="T-LYMPHOCYTE ACTIVATION ANTIGEN"/>
    <property type="match status" value="1"/>
</dbReference>
<keyword evidence="8" id="KW-0675">Receptor</keyword>
<dbReference type="SMART" id="SM00409">
    <property type="entry name" value="IG"/>
    <property type="match status" value="1"/>
</dbReference>
<reference evidence="14" key="1">
    <citation type="submission" date="2021-05" db="EMBL/GenBank/DDBJ databases">
        <authorList>
            <person name="Tigano A."/>
        </authorList>
    </citation>
    <scope>NUCLEOTIDE SEQUENCE</scope>
</reference>
<dbReference type="InterPro" id="IPR013783">
    <property type="entry name" value="Ig-like_fold"/>
</dbReference>
<dbReference type="GO" id="GO:0031295">
    <property type="term" value="P:T cell costimulation"/>
    <property type="evidence" value="ECO:0007669"/>
    <property type="project" value="TreeGrafter"/>
</dbReference>
<evidence type="ECO:0000256" key="2">
    <source>
        <dbReference type="ARBA" id="ARBA00022475"/>
    </source>
</evidence>
<sequence>MLCPPFCCGGAELHSELFNLSALCCFLSAGQRINITAEAGQNVTLPCGAGKEKIRISLLEWTRPGLEKKEKIRVFTSRNGHPDPDLQHPSFSNRVDLQDGQMKDGDASLNLNDLKINDTATYECRVIQREEKTGERSVHQTSIHLEVSLPRPGTEERGGKEGGGKEGGGKEREGKEGGGKEGGGKDRGGFLGLTLGLLVLVLFVVVVVAVIYKEKPSWFKLCSCQPPAEPEPDETEMSQLSSPSEPPPADPSSTSGTQTAASSPEIQLILNETSRSEKSNQGGRRQGHKDGGPAGRGLPGLVLGLAPRREEDLWV</sequence>
<evidence type="ECO:0000256" key="7">
    <source>
        <dbReference type="ARBA" id="ARBA00023157"/>
    </source>
</evidence>
<keyword evidence="2" id="KW-1003">Cell membrane</keyword>
<comment type="caution">
    <text evidence="14">The sequence shown here is derived from an EMBL/GenBank/DDBJ whole genome shotgun (WGS) entry which is preliminary data.</text>
</comment>
<feature type="domain" description="Ig-like" evidence="13">
    <location>
        <begin position="40"/>
        <end position="139"/>
    </location>
</feature>
<dbReference type="Gene3D" id="2.60.40.10">
    <property type="entry name" value="Immunoglobulins"/>
    <property type="match status" value="1"/>
</dbReference>
<dbReference type="AlphaFoldDB" id="A0A8S4BX88"/>
<dbReference type="InterPro" id="IPR051713">
    <property type="entry name" value="T-cell_Activation_Regulation"/>
</dbReference>
<dbReference type="GO" id="GO:0071222">
    <property type="term" value="P:cellular response to lipopolysaccharide"/>
    <property type="evidence" value="ECO:0007669"/>
    <property type="project" value="TreeGrafter"/>
</dbReference>
<dbReference type="InterPro" id="IPR013106">
    <property type="entry name" value="Ig_V-set"/>
</dbReference>
<evidence type="ECO:0000256" key="4">
    <source>
        <dbReference type="ARBA" id="ARBA00022729"/>
    </source>
</evidence>
<accession>A0A8S4BX88</accession>
<keyword evidence="7" id="KW-1015">Disulfide bond</keyword>
<dbReference type="GO" id="GO:0007166">
    <property type="term" value="P:cell surface receptor signaling pathway"/>
    <property type="evidence" value="ECO:0007669"/>
    <property type="project" value="TreeGrafter"/>
</dbReference>
<evidence type="ECO:0000256" key="12">
    <source>
        <dbReference type="SAM" id="Phobius"/>
    </source>
</evidence>
<evidence type="ECO:0000259" key="13">
    <source>
        <dbReference type="PROSITE" id="PS50835"/>
    </source>
</evidence>
<dbReference type="GO" id="GO:0009897">
    <property type="term" value="C:external side of plasma membrane"/>
    <property type="evidence" value="ECO:0007669"/>
    <property type="project" value="TreeGrafter"/>
</dbReference>
<dbReference type="PANTHER" id="PTHR25466:SF9">
    <property type="entry name" value="FIBRONECTIN TYPE-III DOMAIN-CONTAINING PROTEIN"/>
    <property type="match status" value="1"/>
</dbReference>
<dbReference type="GO" id="GO:0006955">
    <property type="term" value="P:immune response"/>
    <property type="evidence" value="ECO:0007669"/>
    <property type="project" value="TreeGrafter"/>
</dbReference>
<feature type="compositionally biased region" description="Basic and acidic residues" evidence="11">
    <location>
        <begin position="153"/>
        <end position="186"/>
    </location>
</feature>
<keyword evidence="3 12" id="KW-0812">Transmembrane</keyword>
<protein>
    <submittedName>
        <fullName evidence="14">(Atlantic silverside) hypothetical protein</fullName>
    </submittedName>
</protein>
<evidence type="ECO:0000256" key="5">
    <source>
        <dbReference type="ARBA" id="ARBA00022989"/>
    </source>
</evidence>
<evidence type="ECO:0000256" key="10">
    <source>
        <dbReference type="ARBA" id="ARBA00023319"/>
    </source>
</evidence>
<evidence type="ECO:0000256" key="11">
    <source>
        <dbReference type="SAM" id="MobiDB-lite"/>
    </source>
</evidence>
<comment type="subcellular location">
    <subcellularLocation>
        <location evidence="1">Cell membrane</location>
        <topology evidence="1">Single-pass type I membrane protein</topology>
    </subcellularLocation>
</comment>
<evidence type="ECO:0000256" key="8">
    <source>
        <dbReference type="ARBA" id="ARBA00023170"/>
    </source>
</evidence>
<keyword evidence="15" id="KW-1185">Reference proteome</keyword>
<dbReference type="EMBL" id="CAJRST010040655">
    <property type="protein sequence ID" value="CAG6020456.1"/>
    <property type="molecule type" value="Genomic_DNA"/>
</dbReference>
<evidence type="ECO:0000313" key="15">
    <source>
        <dbReference type="Proteomes" id="UP000677803"/>
    </source>
</evidence>
<dbReference type="PROSITE" id="PS50835">
    <property type="entry name" value="IG_LIKE"/>
    <property type="match status" value="1"/>
</dbReference>
<dbReference type="OrthoDB" id="10045577at2759"/>
<dbReference type="GO" id="GO:0042102">
    <property type="term" value="P:positive regulation of T cell proliferation"/>
    <property type="evidence" value="ECO:0007669"/>
    <property type="project" value="TreeGrafter"/>
</dbReference>
<feature type="transmembrane region" description="Helical" evidence="12">
    <location>
        <begin position="190"/>
        <end position="212"/>
    </location>
</feature>
<dbReference type="InterPro" id="IPR007110">
    <property type="entry name" value="Ig-like_dom"/>
</dbReference>
<evidence type="ECO:0000256" key="6">
    <source>
        <dbReference type="ARBA" id="ARBA00023136"/>
    </source>
</evidence>
<keyword evidence="9" id="KW-0325">Glycoprotein</keyword>
<dbReference type="Pfam" id="PF07686">
    <property type="entry name" value="V-set"/>
    <property type="match status" value="1"/>
</dbReference>
<dbReference type="SMART" id="SM00406">
    <property type="entry name" value="IGv"/>
    <property type="match status" value="1"/>
</dbReference>
<dbReference type="SUPFAM" id="SSF48726">
    <property type="entry name" value="Immunoglobulin"/>
    <property type="match status" value="1"/>
</dbReference>
<feature type="region of interest" description="Disordered" evidence="11">
    <location>
        <begin position="131"/>
        <end position="186"/>
    </location>
</feature>
<evidence type="ECO:0000256" key="9">
    <source>
        <dbReference type="ARBA" id="ARBA00023180"/>
    </source>
</evidence>